<sequence length="390" mass="42336">MNDIIDLTADKEFKLTARVAICAEAEHLGPLTGLSKSLELIELSIDETPPETAISNAQVFIMQVDPENPGSVSRIEQLKNDNPSLHLIAALPDVDLRITRKMIRLGIEDLVRIPFNQDEVMTCVLDVETRIDDDEARIKLAPVVAVMKSVGGCGASTIATHLAGGLASSADHPCSVCVVDLDLQLGSVAPMLGGQPRLSLLDLIEADARIDTDLLQSVVTKTDSNVDVIAAPSDIIPVESIDGAKLDRIIRLLRQNYDLVVLDLPLDLTNWALATVMDADVTIIVAQLGLASLNQTKRRQRLLTSMGYDKGAIEIVLNRTSRKLFGTIDTGDAERALGQDLELTISKDDDALADAQSQGLLVWDLNKRGRLAKEFQGLADHIAEKVFRDE</sequence>
<dbReference type="Pfam" id="PF13614">
    <property type="entry name" value="AAA_31"/>
    <property type="match status" value="1"/>
</dbReference>
<keyword evidence="5" id="KW-1185">Reference proteome</keyword>
<evidence type="ECO:0000313" key="4">
    <source>
        <dbReference type="EMBL" id="MXP48322.1"/>
    </source>
</evidence>
<feature type="domain" description="AAA" evidence="3">
    <location>
        <begin position="143"/>
        <end position="293"/>
    </location>
</feature>
<dbReference type="AlphaFoldDB" id="A0A6I4V934"/>
<gene>
    <name evidence="4" type="ORF">GRI43_13075</name>
</gene>
<name>A0A6I4V934_9SPHN</name>
<evidence type="ECO:0000256" key="1">
    <source>
        <dbReference type="ARBA" id="ARBA00022741"/>
    </source>
</evidence>
<proteinExistence type="predicted"/>
<dbReference type="EMBL" id="WTYP01000002">
    <property type="protein sequence ID" value="MXP48322.1"/>
    <property type="molecule type" value="Genomic_DNA"/>
</dbReference>
<dbReference type="GO" id="GO:0016887">
    <property type="term" value="F:ATP hydrolysis activity"/>
    <property type="evidence" value="ECO:0007669"/>
    <property type="project" value="TreeGrafter"/>
</dbReference>
<evidence type="ECO:0000313" key="5">
    <source>
        <dbReference type="Proteomes" id="UP000471435"/>
    </source>
</evidence>
<evidence type="ECO:0000256" key="2">
    <source>
        <dbReference type="ARBA" id="ARBA00022840"/>
    </source>
</evidence>
<dbReference type="OrthoDB" id="9783172at2"/>
<dbReference type="GO" id="GO:0005524">
    <property type="term" value="F:ATP binding"/>
    <property type="evidence" value="ECO:0007669"/>
    <property type="project" value="UniProtKB-KW"/>
</dbReference>
<comment type="caution">
    <text evidence="4">The sequence shown here is derived from an EMBL/GenBank/DDBJ whole genome shotgun (WGS) entry which is preliminary data.</text>
</comment>
<dbReference type="GO" id="GO:0009898">
    <property type="term" value="C:cytoplasmic side of plasma membrane"/>
    <property type="evidence" value="ECO:0007669"/>
    <property type="project" value="TreeGrafter"/>
</dbReference>
<dbReference type="SUPFAM" id="SSF52540">
    <property type="entry name" value="P-loop containing nucleoside triphosphate hydrolases"/>
    <property type="match status" value="1"/>
</dbReference>
<dbReference type="InterPro" id="IPR027417">
    <property type="entry name" value="P-loop_NTPase"/>
</dbReference>
<dbReference type="GO" id="GO:0051782">
    <property type="term" value="P:negative regulation of cell division"/>
    <property type="evidence" value="ECO:0007669"/>
    <property type="project" value="TreeGrafter"/>
</dbReference>
<keyword evidence="1" id="KW-0547">Nucleotide-binding</keyword>
<dbReference type="PANTHER" id="PTHR43384">
    <property type="entry name" value="SEPTUM SITE-DETERMINING PROTEIN MIND HOMOLOG, CHLOROPLASTIC-RELATED"/>
    <property type="match status" value="1"/>
</dbReference>
<dbReference type="InterPro" id="IPR050625">
    <property type="entry name" value="ParA/MinD_ATPase"/>
</dbReference>
<reference evidence="4 5" key="1">
    <citation type="submission" date="2019-12" db="EMBL/GenBank/DDBJ databases">
        <title>Genomic-based taxomic classification of the family Erythrobacteraceae.</title>
        <authorList>
            <person name="Xu L."/>
        </authorList>
    </citation>
    <scope>NUCLEOTIDE SEQUENCE [LARGE SCALE GENOMIC DNA]</scope>
    <source>
        <strain evidence="4 5">SW-109</strain>
    </source>
</reference>
<dbReference type="GO" id="GO:0005829">
    <property type="term" value="C:cytosol"/>
    <property type="evidence" value="ECO:0007669"/>
    <property type="project" value="TreeGrafter"/>
</dbReference>
<dbReference type="PANTHER" id="PTHR43384:SF6">
    <property type="entry name" value="SEPTUM SITE-DETERMINING PROTEIN MIND HOMOLOG, CHLOROPLASTIC"/>
    <property type="match status" value="1"/>
</dbReference>
<dbReference type="InterPro" id="IPR025669">
    <property type="entry name" value="AAA_dom"/>
</dbReference>
<dbReference type="Gene3D" id="3.40.50.300">
    <property type="entry name" value="P-loop containing nucleotide triphosphate hydrolases"/>
    <property type="match status" value="1"/>
</dbReference>
<keyword evidence="2" id="KW-0067">ATP-binding</keyword>
<organism evidence="4 5">
    <name type="scientific">Pontixanthobacter luteolus</name>
    <dbReference type="NCBI Taxonomy" id="295089"/>
    <lineage>
        <taxon>Bacteria</taxon>
        <taxon>Pseudomonadati</taxon>
        <taxon>Pseudomonadota</taxon>
        <taxon>Alphaproteobacteria</taxon>
        <taxon>Sphingomonadales</taxon>
        <taxon>Erythrobacteraceae</taxon>
        <taxon>Pontixanthobacter</taxon>
    </lineage>
</organism>
<accession>A0A6I4V934</accession>
<evidence type="ECO:0000259" key="3">
    <source>
        <dbReference type="Pfam" id="PF13614"/>
    </source>
</evidence>
<protein>
    <submittedName>
        <fullName evidence="4">AAA family ATPase</fullName>
    </submittedName>
</protein>
<dbReference type="RefSeq" id="WP_160731516.1">
    <property type="nucleotide sequence ID" value="NZ_WTYP01000002.1"/>
</dbReference>
<dbReference type="Proteomes" id="UP000471435">
    <property type="component" value="Unassembled WGS sequence"/>
</dbReference>